<gene>
    <name evidence="1" type="ORF">DI533_20595</name>
</gene>
<organism evidence="1 2">
    <name type="scientific">Cereibacter sphaeroides</name>
    <name type="common">Rhodobacter sphaeroides</name>
    <dbReference type="NCBI Taxonomy" id="1063"/>
    <lineage>
        <taxon>Bacteria</taxon>
        <taxon>Pseudomonadati</taxon>
        <taxon>Pseudomonadota</taxon>
        <taxon>Alphaproteobacteria</taxon>
        <taxon>Rhodobacterales</taxon>
        <taxon>Paracoccaceae</taxon>
        <taxon>Cereibacter</taxon>
    </lineage>
</organism>
<evidence type="ECO:0000313" key="2">
    <source>
        <dbReference type="Proteomes" id="UP000248975"/>
    </source>
</evidence>
<comment type="caution">
    <text evidence="1">The sequence shown here is derived from an EMBL/GenBank/DDBJ whole genome shotgun (WGS) entry which is preliminary data.</text>
</comment>
<protein>
    <submittedName>
        <fullName evidence="1">Uncharacterized protein</fullName>
    </submittedName>
</protein>
<accession>A0A2W5S0A4</accession>
<evidence type="ECO:0000313" key="1">
    <source>
        <dbReference type="EMBL" id="PZQ95059.1"/>
    </source>
</evidence>
<proteinExistence type="predicted"/>
<dbReference type="EMBL" id="QFQS01000010">
    <property type="protein sequence ID" value="PZQ95059.1"/>
    <property type="molecule type" value="Genomic_DNA"/>
</dbReference>
<dbReference type="Proteomes" id="UP000248975">
    <property type="component" value="Unassembled WGS sequence"/>
</dbReference>
<name>A0A2W5S0A4_CERSP</name>
<dbReference type="AlphaFoldDB" id="A0A2W5S0A4"/>
<reference evidence="1 2" key="1">
    <citation type="submission" date="2017-08" db="EMBL/GenBank/DDBJ databases">
        <title>Infants hospitalized years apart are colonized by the same room-sourced microbial strains.</title>
        <authorList>
            <person name="Brooks B."/>
            <person name="Olm M.R."/>
            <person name="Firek B.A."/>
            <person name="Baker R."/>
            <person name="Thomas B.C."/>
            <person name="Morowitz M.J."/>
            <person name="Banfield J.F."/>
        </authorList>
    </citation>
    <scope>NUCLEOTIDE SEQUENCE [LARGE SCALE GENOMIC DNA]</scope>
    <source>
        <strain evidence="1">S2_003_000_R2_11</strain>
    </source>
</reference>
<sequence length="243" mass="27258">MAHNFKERDVVEFETSSSRMVVAMVNGNQLVVKKDDGTVTVVDADSVIAYPGDDYARLRYLTIRAMEEARRRSSDYSSISVLVARDLYAKGVRDTDFVAQNIVKIVNGGLSGGIAEQIEAVLRENQAPVSVVAAEPQTVEHFTPEGQETLQPGLSNTDLVRLVVRFANELAAFNGYTTGSAGREDCSLRELYEEVNEWLETRNTRRQAVWQKAVRMVDIARQSEEEDAINELIETYKDEEDFI</sequence>